<evidence type="ECO:0000256" key="1">
    <source>
        <dbReference type="ARBA" id="ARBA00001947"/>
    </source>
</evidence>
<evidence type="ECO:0000256" key="3">
    <source>
        <dbReference type="ARBA" id="ARBA00007357"/>
    </source>
</evidence>
<protein>
    <submittedName>
        <fullName evidence="11">Putative m13 family peptidase</fullName>
    </submittedName>
</protein>
<evidence type="ECO:0000256" key="5">
    <source>
        <dbReference type="ARBA" id="ARBA00022723"/>
    </source>
</evidence>
<evidence type="ECO:0000313" key="12">
    <source>
        <dbReference type="EnsemblMetazoa" id="LLOJ005888-PA"/>
    </source>
</evidence>
<comment type="cofactor">
    <cofactor evidence="1">
        <name>Zn(2+)</name>
        <dbReference type="ChEBI" id="CHEBI:29105"/>
    </cofactor>
</comment>
<dbReference type="GO" id="GO:0046872">
    <property type="term" value="F:metal ion binding"/>
    <property type="evidence" value="ECO:0007669"/>
    <property type="project" value="UniProtKB-KW"/>
</dbReference>
<keyword evidence="5" id="KW-0479">Metal-binding</keyword>
<dbReference type="InterPro" id="IPR008753">
    <property type="entry name" value="Peptidase_M13_N"/>
</dbReference>
<dbReference type="GO" id="GO:0016485">
    <property type="term" value="P:protein processing"/>
    <property type="evidence" value="ECO:0007669"/>
    <property type="project" value="TreeGrafter"/>
</dbReference>
<dbReference type="GO" id="GO:0005886">
    <property type="term" value="C:plasma membrane"/>
    <property type="evidence" value="ECO:0007669"/>
    <property type="project" value="UniProtKB-SubCell"/>
</dbReference>
<dbReference type="VEuPathDB" id="VectorBase:LLONM1_004164"/>
<dbReference type="Pfam" id="PF01431">
    <property type="entry name" value="Peptidase_M13"/>
    <property type="match status" value="1"/>
</dbReference>
<evidence type="ECO:0000256" key="2">
    <source>
        <dbReference type="ARBA" id="ARBA00004401"/>
    </source>
</evidence>
<keyword evidence="6" id="KW-0378">Hydrolase</keyword>
<dbReference type="InterPro" id="IPR042089">
    <property type="entry name" value="Peptidase_M13_dom_2"/>
</dbReference>
<reference evidence="13" key="1">
    <citation type="submission" date="2012-05" db="EMBL/GenBank/DDBJ databases">
        <title>Whole Genome Assembly of Lutzomyia longipalpis.</title>
        <authorList>
            <person name="Richards S."/>
            <person name="Qu C."/>
            <person name="Dillon R."/>
            <person name="Worley K."/>
            <person name="Scherer S."/>
            <person name="Batterton M."/>
            <person name="Taylor A."/>
            <person name="Hawes A."/>
            <person name="Hernandez B."/>
            <person name="Kovar C."/>
            <person name="Mandapat C."/>
            <person name="Pham C."/>
            <person name="Qu C."/>
            <person name="Jing C."/>
            <person name="Bess C."/>
            <person name="Bandaranaike D."/>
            <person name="Ngo D."/>
            <person name="Ongeri F."/>
            <person name="Arias F."/>
            <person name="Lara F."/>
            <person name="Weissenberger G."/>
            <person name="Kamau G."/>
            <person name="Han H."/>
            <person name="Shen H."/>
            <person name="Dinh H."/>
            <person name="Khalil I."/>
            <person name="Jones J."/>
            <person name="Shafer J."/>
            <person name="Jayaseelan J."/>
            <person name="Quiroz J."/>
            <person name="Blankenburg K."/>
            <person name="Nguyen L."/>
            <person name="Jackson L."/>
            <person name="Francisco L."/>
            <person name="Tang L.-Y."/>
            <person name="Pu L.-L."/>
            <person name="Perales L."/>
            <person name="Lorensuhewa L."/>
            <person name="Munidasa M."/>
            <person name="Coyle M."/>
            <person name="Taylor M."/>
            <person name="Puazo M."/>
            <person name="Firestine M."/>
            <person name="Scheel M."/>
            <person name="Javaid M."/>
            <person name="Wang M."/>
            <person name="Li M."/>
            <person name="Tabassum N."/>
            <person name="Saada N."/>
            <person name="Osuji N."/>
            <person name="Aqrawi P."/>
            <person name="Fu Q."/>
            <person name="Thornton R."/>
            <person name="Raj R."/>
            <person name="Goodspeed R."/>
            <person name="Mata R."/>
            <person name="Najjar R."/>
            <person name="Gubbala S."/>
            <person name="Lee S."/>
            <person name="Denson S."/>
            <person name="Patil S."/>
            <person name="Macmil S."/>
            <person name="Qi S."/>
            <person name="Matskevitch T."/>
            <person name="Palculict T."/>
            <person name="Mathew T."/>
            <person name="Vee V."/>
            <person name="Velamala V."/>
            <person name="Korchina V."/>
            <person name="Cai W."/>
            <person name="Liu W."/>
            <person name="Dai W."/>
            <person name="Zou X."/>
            <person name="Zhu Y."/>
            <person name="Zhang Y."/>
            <person name="Wu Y.-Q."/>
            <person name="Xin Y."/>
            <person name="Nazarath L."/>
            <person name="Kovar C."/>
            <person name="Han Y."/>
            <person name="Muzny D."/>
            <person name="Gibbs R."/>
        </authorList>
    </citation>
    <scope>NUCLEOTIDE SEQUENCE [LARGE SCALE GENOMIC DNA]</scope>
    <source>
        <strain evidence="13">Jacobina</strain>
    </source>
</reference>
<dbReference type="GO" id="GO:0004222">
    <property type="term" value="F:metalloendopeptidase activity"/>
    <property type="evidence" value="ECO:0007669"/>
    <property type="project" value="InterPro"/>
</dbReference>
<dbReference type="InterPro" id="IPR000718">
    <property type="entry name" value="Peptidase_M13"/>
</dbReference>
<evidence type="ECO:0000259" key="9">
    <source>
        <dbReference type="Pfam" id="PF01431"/>
    </source>
</evidence>
<keyword evidence="7" id="KW-0862">Zinc</keyword>
<organism evidence="12 13">
    <name type="scientific">Lutzomyia longipalpis</name>
    <name type="common">Sand fly</name>
    <dbReference type="NCBI Taxonomy" id="7200"/>
    <lineage>
        <taxon>Eukaryota</taxon>
        <taxon>Metazoa</taxon>
        <taxon>Ecdysozoa</taxon>
        <taxon>Arthropoda</taxon>
        <taxon>Hexapoda</taxon>
        <taxon>Insecta</taxon>
        <taxon>Pterygota</taxon>
        <taxon>Neoptera</taxon>
        <taxon>Endopterygota</taxon>
        <taxon>Diptera</taxon>
        <taxon>Nematocera</taxon>
        <taxon>Psychodoidea</taxon>
        <taxon>Psychodidae</taxon>
        <taxon>Lutzomyia</taxon>
        <taxon>Lutzomyia</taxon>
    </lineage>
</organism>
<dbReference type="PRINTS" id="PR00786">
    <property type="entry name" value="NEPRILYSIN"/>
</dbReference>
<reference evidence="12" key="3">
    <citation type="submission" date="2020-05" db="UniProtKB">
        <authorList>
            <consortium name="EnsemblMetazoa"/>
        </authorList>
    </citation>
    <scope>IDENTIFICATION</scope>
    <source>
        <strain evidence="12">Jacobina</strain>
    </source>
</reference>
<evidence type="ECO:0000256" key="8">
    <source>
        <dbReference type="ARBA" id="ARBA00023049"/>
    </source>
</evidence>
<dbReference type="VEuPathDB" id="VectorBase:LLOJ005888"/>
<evidence type="ECO:0000256" key="6">
    <source>
        <dbReference type="ARBA" id="ARBA00022801"/>
    </source>
</evidence>
<dbReference type="Gene3D" id="1.10.1380.10">
    <property type="entry name" value="Neutral endopeptidase , domain2"/>
    <property type="match status" value="1"/>
</dbReference>
<evidence type="ECO:0000256" key="7">
    <source>
        <dbReference type="ARBA" id="ARBA00022833"/>
    </source>
</evidence>
<proteinExistence type="inferred from homology"/>
<feature type="domain" description="Peptidase M13 C-terminal" evidence="9">
    <location>
        <begin position="357"/>
        <end position="561"/>
    </location>
</feature>
<dbReference type="PANTHER" id="PTHR11733">
    <property type="entry name" value="ZINC METALLOPROTEASE FAMILY M13 NEPRILYSIN-RELATED"/>
    <property type="match status" value="1"/>
</dbReference>
<dbReference type="InterPro" id="IPR018497">
    <property type="entry name" value="Peptidase_M13_C"/>
</dbReference>
<evidence type="ECO:0000256" key="4">
    <source>
        <dbReference type="ARBA" id="ARBA00022670"/>
    </source>
</evidence>
<evidence type="ECO:0000313" key="11">
    <source>
        <dbReference type="EMBL" id="MBC1174006.1"/>
    </source>
</evidence>
<comment type="subcellular location">
    <subcellularLocation>
        <location evidence="2">Cell membrane</location>
        <topology evidence="2">Single-pass type II membrane protein</topology>
    </subcellularLocation>
</comment>
<dbReference type="EMBL" id="AJWK01018832">
    <property type="status" value="NOT_ANNOTATED_CDS"/>
    <property type="molecule type" value="Genomic_DNA"/>
</dbReference>
<dbReference type="CDD" id="cd08662">
    <property type="entry name" value="M13"/>
    <property type="match status" value="1"/>
</dbReference>
<keyword evidence="8" id="KW-0482">Metalloprotease</keyword>
<dbReference type="EnsemblMetazoa" id="LLOJ005888-RA">
    <property type="protein sequence ID" value="LLOJ005888-PA"/>
    <property type="gene ID" value="LLOJ005888"/>
</dbReference>
<feature type="domain" description="Peptidase M13 N-terminal" evidence="10">
    <location>
        <begin position="28"/>
        <end position="299"/>
    </location>
</feature>
<accession>A0A1B0CMK0</accession>
<dbReference type="SUPFAM" id="SSF55486">
    <property type="entry name" value="Metalloproteases ('zincins'), catalytic domain"/>
    <property type="match status" value="1"/>
</dbReference>
<evidence type="ECO:0000313" key="13">
    <source>
        <dbReference type="Proteomes" id="UP000092461"/>
    </source>
</evidence>
<dbReference type="PANTHER" id="PTHR11733:SF133">
    <property type="entry name" value="PHOSPHATE-REGULATING NEUTRAL ENDOPEPTIDASE PHEX"/>
    <property type="match status" value="1"/>
</dbReference>
<dbReference type="Gene3D" id="3.40.390.10">
    <property type="entry name" value="Collagenase (Catalytic Domain)"/>
    <property type="match status" value="1"/>
</dbReference>
<dbReference type="PROSITE" id="PS51885">
    <property type="entry name" value="NEPRILYSIN"/>
    <property type="match status" value="1"/>
</dbReference>
<keyword evidence="13" id="KW-1185">Reference proteome</keyword>
<dbReference type="AlphaFoldDB" id="A0A1B0CMK0"/>
<comment type="similarity">
    <text evidence="3">Belongs to the peptidase M13 family.</text>
</comment>
<sequence length="562" mass="64337">NNDNLKKAQRIRRRLELFGIHSINDETVILEEDEDEDEDSLVGGAYGRYVSEVISAIILDYKNTTLEEESVANILSAGKMIFNTTRVLYRLNQAAENASKEKDTDPMNDIMNLSVMELQNSTDSYIYPHEGMPLWEKYISLLFVDVPEVNLDLEKDKLLTSSGDLLYLQTLVEFVANSSLARIELYIWWAVVEELIIHTTTEMRSLHNQYAKSVTSLEGSLSRSLYCANGVNQLMGMAVSYAIADREFLKRTKPNVELMLQLIRMAFNNLVVTTTWMDAETKAVTLEKSAAMKSLIGFPEWILEKGTLLNFYKGVNVTNSTHLDNMLNVLHRNMLEKLMNFRHENKFGWATSPTNVNAFHTFQANAITIPLAILQYPFYHLGLEALNYGAIGTILGHELTHGFDDSGRHFDKNGNIRQWWSNRTIDEYENRTSCFVKFYSQYYLPEVSDYINGELTLGENIADNGGLREAFNAYKLYTERNGREDLLPGFENYTHDQLFFMSYGNLWCESMTTVATKWALEDSHCPGKFAFMVFYPIPQNLPGHSTVKKGSGMYPAERCRVW</sequence>
<dbReference type="InterPro" id="IPR024079">
    <property type="entry name" value="MetalloPept_cat_dom_sf"/>
</dbReference>
<dbReference type="Proteomes" id="UP000092461">
    <property type="component" value="Unassembled WGS sequence"/>
</dbReference>
<keyword evidence="4" id="KW-0645">Protease</keyword>
<name>A0A1B0CMK0_LUTLO</name>
<reference evidence="11" key="2">
    <citation type="journal article" date="2020" name="BMC">
        <title>Leishmania infection induces a limited differential gene expression in the sand fly midgut.</title>
        <authorList>
            <person name="Coutinho-Abreu I.V."/>
            <person name="Serafim T.D."/>
            <person name="Meneses C."/>
            <person name="Kamhawi S."/>
            <person name="Oliveira F."/>
            <person name="Valenzuela J.G."/>
        </authorList>
    </citation>
    <scope>NUCLEOTIDE SEQUENCE</scope>
    <source>
        <strain evidence="11">Jacobina</strain>
        <tissue evidence="11">Midgut</tissue>
    </source>
</reference>
<dbReference type="EMBL" id="GITU01005303">
    <property type="protein sequence ID" value="MBC1174006.1"/>
    <property type="molecule type" value="Transcribed_RNA"/>
</dbReference>
<dbReference type="Pfam" id="PF05649">
    <property type="entry name" value="Peptidase_M13_N"/>
    <property type="match status" value="1"/>
</dbReference>
<evidence type="ECO:0000259" key="10">
    <source>
        <dbReference type="Pfam" id="PF05649"/>
    </source>
</evidence>